<dbReference type="GO" id="GO:0032968">
    <property type="term" value="P:positive regulation of transcription elongation by RNA polymerase II"/>
    <property type="evidence" value="ECO:0007669"/>
    <property type="project" value="TreeGrafter"/>
</dbReference>
<feature type="compositionally biased region" description="Pro residues" evidence="10">
    <location>
        <begin position="56"/>
        <end position="66"/>
    </location>
</feature>
<evidence type="ECO:0000256" key="5">
    <source>
        <dbReference type="ARBA" id="ARBA00022741"/>
    </source>
</evidence>
<dbReference type="InterPro" id="IPR008271">
    <property type="entry name" value="Ser/Thr_kinase_AS"/>
</dbReference>
<dbReference type="PROSITE" id="PS00108">
    <property type="entry name" value="PROTEIN_KINASE_ST"/>
    <property type="match status" value="1"/>
</dbReference>
<feature type="region of interest" description="Disordered" evidence="10">
    <location>
        <begin position="379"/>
        <end position="468"/>
    </location>
</feature>
<sequence>MGCVQTKPTSNSPPRSLAKLKSDHGYVPVGATGGRPPRPPRPREVGAETVSEQKRPPQPPPPPPPRQLAASVDELVDGWPRWLVNNIPKDVLAGLVPKSADSYVKIDKVGQGTYSNVYKARDRDTGKIVALKKVRFDTAESESVRFMAREIMIMQKLDHPNVLKLEGLATSRMHYSLYLVFNFMQSDLTGVICRPTGRLTERQIKCYMHQLLSGLQHCHERGILHRDIKGSNLLIDKDGVLKIGDFGLANYFNVNAKRPLTNKVVTLWYRAPELLLGSTDYGVGIDLWSAGCLLAEMFFGRPIMPGRTEVEQLHRVFKLCGSPSGDYWRKLKLSANFLPPQPYKPSILETFKDLPLSTKSLLTMLLALEPYNRGTAASALQSETEKAELLQHPQKDGSSESTYLATKPEDNHSSRGATSSPSTSKPQQLSPETEFLLSDPKLDSSSHEQPKNVSHLNGFERSSSSSGVYRYSGDQMPNYLTALDNGSINGPRADAVHRYGLVKRSNSASEFISFSAEWRPKYTIVD</sequence>
<dbReference type="Gene3D" id="1.10.510.10">
    <property type="entry name" value="Transferase(Phosphotransferase) domain 1"/>
    <property type="match status" value="1"/>
</dbReference>
<keyword evidence="4" id="KW-0808">Transferase</keyword>
<feature type="region of interest" description="Disordered" evidence="10">
    <location>
        <begin position="1"/>
        <end position="69"/>
    </location>
</feature>
<dbReference type="FunFam" id="1.10.510.10:FF:000624">
    <property type="entry name" value="Mitogen-activated protein kinase"/>
    <property type="match status" value="1"/>
</dbReference>
<evidence type="ECO:0000256" key="9">
    <source>
        <dbReference type="PROSITE-ProRule" id="PRU10141"/>
    </source>
</evidence>
<comment type="catalytic activity">
    <reaction evidence="8">
        <text>[DNA-directed RNA polymerase] + ATP = phospho-[DNA-directed RNA polymerase] + ADP + H(+)</text>
        <dbReference type="Rhea" id="RHEA:10216"/>
        <dbReference type="Rhea" id="RHEA-COMP:11321"/>
        <dbReference type="Rhea" id="RHEA-COMP:11322"/>
        <dbReference type="ChEBI" id="CHEBI:15378"/>
        <dbReference type="ChEBI" id="CHEBI:30616"/>
        <dbReference type="ChEBI" id="CHEBI:43176"/>
        <dbReference type="ChEBI" id="CHEBI:68546"/>
        <dbReference type="ChEBI" id="CHEBI:456216"/>
        <dbReference type="EC" id="2.7.11.23"/>
    </reaction>
</comment>
<dbReference type="EC" id="2.7.11.23" evidence="2"/>
<keyword evidence="6" id="KW-0418">Kinase</keyword>
<feature type="compositionally biased region" description="Basic and acidic residues" evidence="10">
    <location>
        <begin position="383"/>
        <end position="398"/>
    </location>
</feature>
<dbReference type="PANTHER" id="PTHR24056">
    <property type="entry name" value="CELL DIVISION PROTEIN KINASE"/>
    <property type="match status" value="1"/>
</dbReference>
<evidence type="ECO:0000256" key="8">
    <source>
        <dbReference type="ARBA" id="ARBA00049280"/>
    </source>
</evidence>
<dbReference type="SUPFAM" id="SSF56112">
    <property type="entry name" value="Protein kinase-like (PK-like)"/>
    <property type="match status" value="1"/>
</dbReference>
<dbReference type="InterPro" id="IPR017441">
    <property type="entry name" value="Protein_kinase_ATP_BS"/>
</dbReference>
<keyword evidence="3" id="KW-0723">Serine/threonine-protein kinase</keyword>
<organism evidence="12 13">
    <name type="scientific">Dendrobium nobile</name>
    <name type="common">Orchid</name>
    <dbReference type="NCBI Taxonomy" id="94219"/>
    <lineage>
        <taxon>Eukaryota</taxon>
        <taxon>Viridiplantae</taxon>
        <taxon>Streptophyta</taxon>
        <taxon>Embryophyta</taxon>
        <taxon>Tracheophyta</taxon>
        <taxon>Spermatophyta</taxon>
        <taxon>Magnoliopsida</taxon>
        <taxon>Liliopsida</taxon>
        <taxon>Asparagales</taxon>
        <taxon>Orchidaceae</taxon>
        <taxon>Epidendroideae</taxon>
        <taxon>Malaxideae</taxon>
        <taxon>Dendrobiinae</taxon>
        <taxon>Dendrobium</taxon>
    </lineage>
</organism>
<evidence type="ECO:0000256" key="1">
    <source>
        <dbReference type="ARBA" id="ARBA00006485"/>
    </source>
</evidence>
<dbReference type="PROSITE" id="PS50011">
    <property type="entry name" value="PROTEIN_KINASE_DOM"/>
    <property type="match status" value="1"/>
</dbReference>
<feature type="compositionally biased region" description="Polar residues" evidence="10">
    <location>
        <begin position="1"/>
        <end position="14"/>
    </location>
</feature>
<feature type="domain" description="Protein kinase" evidence="11">
    <location>
        <begin position="103"/>
        <end position="390"/>
    </location>
</feature>
<feature type="compositionally biased region" description="Basic and acidic residues" evidence="10">
    <location>
        <begin position="440"/>
        <end position="450"/>
    </location>
</feature>
<keyword evidence="13" id="KW-1185">Reference proteome</keyword>
<dbReference type="AlphaFoldDB" id="A0A8T3A8S6"/>
<comment type="caution">
    <text evidence="12">The sequence shown here is derived from an EMBL/GenBank/DDBJ whole genome shotgun (WGS) entry which is preliminary data.</text>
</comment>
<evidence type="ECO:0000313" key="13">
    <source>
        <dbReference type="Proteomes" id="UP000829196"/>
    </source>
</evidence>
<dbReference type="SMART" id="SM00220">
    <property type="entry name" value="S_TKc"/>
    <property type="match status" value="1"/>
</dbReference>
<dbReference type="FunFam" id="3.30.200.20:FF:000021">
    <property type="entry name" value="probable serine/threonine-protein kinase At1g54610"/>
    <property type="match status" value="1"/>
</dbReference>
<evidence type="ECO:0000313" key="12">
    <source>
        <dbReference type="EMBL" id="KAI0492538.1"/>
    </source>
</evidence>
<feature type="compositionally biased region" description="Basic and acidic residues" evidence="10">
    <location>
        <begin position="41"/>
        <end position="55"/>
    </location>
</feature>
<dbReference type="Proteomes" id="UP000829196">
    <property type="component" value="Unassembled WGS sequence"/>
</dbReference>
<evidence type="ECO:0000256" key="7">
    <source>
        <dbReference type="ARBA" id="ARBA00022840"/>
    </source>
</evidence>
<feature type="compositionally biased region" description="Low complexity" evidence="10">
    <location>
        <begin position="414"/>
        <end position="424"/>
    </location>
</feature>
<dbReference type="GO" id="GO:0008353">
    <property type="term" value="F:RNA polymerase II CTD heptapeptide repeat kinase activity"/>
    <property type="evidence" value="ECO:0007669"/>
    <property type="project" value="UniProtKB-EC"/>
</dbReference>
<evidence type="ECO:0000259" key="11">
    <source>
        <dbReference type="PROSITE" id="PS50011"/>
    </source>
</evidence>
<dbReference type="InterPro" id="IPR011009">
    <property type="entry name" value="Kinase-like_dom_sf"/>
</dbReference>
<dbReference type="EMBL" id="JAGYWB010000018">
    <property type="protein sequence ID" value="KAI0492538.1"/>
    <property type="molecule type" value="Genomic_DNA"/>
</dbReference>
<dbReference type="PANTHER" id="PTHR24056:SF221">
    <property type="entry name" value="OS02G0304500 PROTEIN"/>
    <property type="match status" value="1"/>
</dbReference>
<dbReference type="GO" id="GO:0000307">
    <property type="term" value="C:cyclin-dependent protein kinase holoenzyme complex"/>
    <property type="evidence" value="ECO:0007669"/>
    <property type="project" value="TreeGrafter"/>
</dbReference>
<accession>A0A8T3A8S6</accession>
<protein>
    <recommendedName>
        <fullName evidence="2">[RNA-polymerase]-subunit kinase</fullName>
        <ecNumber evidence="2">2.7.11.23</ecNumber>
    </recommendedName>
</protein>
<dbReference type="Gene3D" id="3.30.200.20">
    <property type="entry name" value="Phosphorylase Kinase, domain 1"/>
    <property type="match status" value="1"/>
</dbReference>
<feature type="binding site" evidence="9">
    <location>
        <position position="132"/>
    </location>
    <ligand>
        <name>ATP</name>
        <dbReference type="ChEBI" id="CHEBI:30616"/>
    </ligand>
</feature>
<dbReference type="GO" id="GO:0005524">
    <property type="term" value="F:ATP binding"/>
    <property type="evidence" value="ECO:0007669"/>
    <property type="project" value="UniProtKB-UniRule"/>
</dbReference>
<proteinExistence type="inferred from homology"/>
<dbReference type="CDD" id="cd07840">
    <property type="entry name" value="STKc_CDK9_like"/>
    <property type="match status" value="1"/>
</dbReference>
<dbReference type="OrthoDB" id="1732493at2759"/>
<name>A0A8T3A8S6_DENNO</name>
<dbReference type="InterPro" id="IPR050108">
    <property type="entry name" value="CDK"/>
</dbReference>
<dbReference type="SMR" id="A0A8T3A8S6"/>
<dbReference type="GO" id="GO:0005634">
    <property type="term" value="C:nucleus"/>
    <property type="evidence" value="ECO:0007669"/>
    <property type="project" value="TreeGrafter"/>
</dbReference>
<dbReference type="InterPro" id="IPR000719">
    <property type="entry name" value="Prot_kinase_dom"/>
</dbReference>
<comment type="similarity">
    <text evidence="1">Belongs to the protein kinase superfamily. CMGC Ser/Thr protein kinase family. CDC2/CDKX subfamily.</text>
</comment>
<evidence type="ECO:0000256" key="6">
    <source>
        <dbReference type="ARBA" id="ARBA00022777"/>
    </source>
</evidence>
<keyword evidence="7 9" id="KW-0067">ATP-binding</keyword>
<gene>
    <name evidence="12" type="ORF">KFK09_026811</name>
</gene>
<reference evidence="12" key="1">
    <citation type="journal article" date="2022" name="Front. Genet.">
        <title>Chromosome-Scale Assembly of the Dendrobium nobile Genome Provides Insights Into the Molecular Mechanism of the Biosynthesis of the Medicinal Active Ingredient of Dendrobium.</title>
        <authorList>
            <person name="Xu Q."/>
            <person name="Niu S.-C."/>
            <person name="Li K.-L."/>
            <person name="Zheng P.-J."/>
            <person name="Zhang X.-J."/>
            <person name="Jia Y."/>
            <person name="Liu Y."/>
            <person name="Niu Y.-X."/>
            <person name="Yu L.-H."/>
            <person name="Chen D.-F."/>
            <person name="Zhang G.-Q."/>
        </authorList>
    </citation>
    <scope>NUCLEOTIDE SEQUENCE</scope>
    <source>
        <tissue evidence="12">Leaf</tissue>
    </source>
</reference>
<dbReference type="PROSITE" id="PS00107">
    <property type="entry name" value="PROTEIN_KINASE_ATP"/>
    <property type="match status" value="1"/>
</dbReference>
<keyword evidence="5 9" id="KW-0547">Nucleotide-binding</keyword>
<evidence type="ECO:0000256" key="2">
    <source>
        <dbReference type="ARBA" id="ARBA00012409"/>
    </source>
</evidence>
<evidence type="ECO:0000256" key="4">
    <source>
        <dbReference type="ARBA" id="ARBA00022679"/>
    </source>
</evidence>
<evidence type="ECO:0000256" key="10">
    <source>
        <dbReference type="SAM" id="MobiDB-lite"/>
    </source>
</evidence>
<dbReference type="Pfam" id="PF00069">
    <property type="entry name" value="Pkinase"/>
    <property type="match status" value="1"/>
</dbReference>
<evidence type="ECO:0000256" key="3">
    <source>
        <dbReference type="ARBA" id="ARBA00022527"/>
    </source>
</evidence>